<evidence type="ECO:0000313" key="1">
    <source>
        <dbReference type="EMBL" id="GAY76918.1"/>
    </source>
</evidence>
<dbReference type="Proteomes" id="UP000319716">
    <property type="component" value="Unassembled WGS sequence"/>
</dbReference>
<sequence>MIMVLILLSYWTRFAAQMNQMTRFSRTLSEALHQRRTLFRERPVQEPATLQPAKDVSSR</sequence>
<dbReference type="EMBL" id="BEXB01000019">
    <property type="protein sequence ID" value="GAY76918.1"/>
    <property type="molecule type" value="Genomic_DNA"/>
</dbReference>
<accession>A0A4Y1ZEG8</accession>
<protein>
    <submittedName>
        <fullName evidence="1">Uncharacterized protein</fullName>
    </submittedName>
</protein>
<organism evidence="1 2">
    <name type="scientific">Sporolactobacillus inulinus</name>
    <dbReference type="NCBI Taxonomy" id="2078"/>
    <lineage>
        <taxon>Bacteria</taxon>
        <taxon>Bacillati</taxon>
        <taxon>Bacillota</taxon>
        <taxon>Bacilli</taxon>
        <taxon>Bacillales</taxon>
        <taxon>Sporolactobacillaceae</taxon>
        <taxon>Sporolactobacillus</taxon>
    </lineage>
</organism>
<gene>
    <name evidence="1" type="ORF">NBRC111894_2472</name>
</gene>
<evidence type="ECO:0000313" key="2">
    <source>
        <dbReference type="Proteomes" id="UP000319716"/>
    </source>
</evidence>
<name>A0A4Y1ZEG8_9BACL</name>
<proteinExistence type="predicted"/>
<dbReference type="AlphaFoldDB" id="A0A4Y1ZEG8"/>
<reference evidence="1 2" key="1">
    <citation type="submission" date="2017-11" db="EMBL/GenBank/DDBJ databases">
        <title>Draft Genome Sequence of Sporolactobacillus inulinus NBRC 111894 Isolated from Koso, a Japanese Sugar-Vegetable Fermented Beverage.</title>
        <authorList>
            <person name="Chiou T.Y."/>
            <person name="Oshima K."/>
            <person name="Suda W."/>
            <person name="Hattori M."/>
            <person name="Takahashi T."/>
        </authorList>
    </citation>
    <scope>NUCLEOTIDE SEQUENCE [LARGE SCALE GENOMIC DNA]</scope>
    <source>
        <strain evidence="1 2">NBRC111894</strain>
    </source>
</reference>
<comment type="caution">
    <text evidence="1">The sequence shown here is derived from an EMBL/GenBank/DDBJ whole genome shotgun (WGS) entry which is preliminary data.</text>
</comment>